<keyword evidence="6 9" id="KW-0695">RNA-directed DNA polymerase</keyword>
<dbReference type="CDD" id="cd09274">
    <property type="entry name" value="RNase_HI_RT_Ty3"/>
    <property type="match status" value="1"/>
</dbReference>
<keyword evidence="3" id="KW-0540">Nuclease</keyword>
<gene>
    <name evidence="9" type="ORF">Tco_0799606</name>
</gene>
<protein>
    <submittedName>
        <fullName evidence="9">Reverse transcriptase domain-containing protein</fullName>
    </submittedName>
</protein>
<evidence type="ECO:0000313" key="10">
    <source>
        <dbReference type="Proteomes" id="UP001151760"/>
    </source>
</evidence>
<keyword evidence="5" id="KW-0378">Hydrolase</keyword>
<sequence>MGYLVKETSNHLRFAKNSFPSSEVMRPVALFVSYCHGRSGGSELVAVKTLLGLSLVAALIHSFKTQQGQAGYIVLLSILQVLKILIYYWKLDNKQVTIQFRGGLLGYLISADYVISADYARKIYYWDLTGMDWLVKYQAIIVCAEKIVHIPWGNETLIVHGDGSNRGNEARLYIISYTKTIVYMLKGCPVFLANGDLSGLPPTRQVEFQIDLIPSVASVAWAPYRLAPSEMKELSEQLEELSDKGFIRPSSSPWGASILFFKKKDGSINDLYSKIDLQLGYHQLRVREEDIPKMAFQTRYGHYEFQVMPFGLMNAPVNKKEHEEHLKAVLELLKKEKLYAKFSKCLAGYYRRFIEGFSKIAKSMTKLTQKGVKFDWGDKQKLCSTPILALPEGSKDFVVYCDASHKGLGVVLMQREKVISYASRQLKIHKKNYTTHDLELGSILFSLKLLRHYLYGTKCTVFTGHKSLQHILNQKELNMRQHHWLELLSDYVRNFVIESYY</sequence>
<dbReference type="Pfam" id="PF17917">
    <property type="entry name" value="RT_RNaseH"/>
    <property type="match status" value="1"/>
</dbReference>
<reference evidence="9" key="2">
    <citation type="submission" date="2022-01" db="EMBL/GenBank/DDBJ databases">
        <authorList>
            <person name="Yamashiro T."/>
            <person name="Shiraishi A."/>
            <person name="Satake H."/>
            <person name="Nakayama K."/>
        </authorList>
    </citation>
    <scope>NUCLEOTIDE SEQUENCE</scope>
</reference>
<dbReference type="InterPro" id="IPR050951">
    <property type="entry name" value="Retrovirus_Pol_polyprotein"/>
</dbReference>
<evidence type="ECO:0000256" key="6">
    <source>
        <dbReference type="ARBA" id="ARBA00022918"/>
    </source>
</evidence>
<feature type="transmembrane region" description="Helical" evidence="7">
    <location>
        <begin position="70"/>
        <end position="89"/>
    </location>
</feature>
<dbReference type="Proteomes" id="UP001151760">
    <property type="component" value="Unassembled WGS sequence"/>
</dbReference>
<reference evidence="9" key="1">
    <citation type="journal article" date="2022" name="Int. J. Mol. Sci.">
        <title>Draft Genome of Tanacetum Coccineum: Genomic Comparison of Closely Related Tanacetum-Family Plants.</title>
        <authorList>
            <person name="Yamashiro T."/>
            <person name="Shiraishi A."/>
            <person name="Nakayama K."/>
            <person name="Satake H."/>
        </authorList>
    </citation>
    <scope>NUCLEOTIDE SEQUENCE</scope>
</reference>
<evidence type="ECO:0000256" key="3">
    <source>
        <dbReference type="ARBA" id="ARBA00022722"/>
    </source>
</evidence>
<dbReference type="CDD" id="cd01647">
    <property type="entry name" value="RT_LTR"/>
    <property type="match status" value="1"/>
</dbReference>
<dbReference type="InterPro" id="IPR043128">
    <property type="entry name" value="Rev_trsase/Diguanyl_cyclase"/>
</dbReference>
<evidence type="ECO:0000256" key="5">
    <source>
        <dbReference type="ARBA" id="ARBA00022801"/>
    </source>
</evidence>
<keyword evidence="7" id="KW-1133">Transmembrane helix</keyword>
<feature type="transmembrane region" description="Helical" evidence="7">
    <location>
        <begin position="44"/>
        <end position="63"/>
    </location>
</feature>
<evidence type="ECO:0000256" key="4">
    <source>
        <dbReference type="ARBA" id="ARBA00022759"/>
    </source>
</evidence>
<accession>A0ABQ4ZQR8</accession>
<keyword evidence="4" id="KW-0255">Endonuclease</keyword>
<feature type="domain" description="Reverse transcriptase RNase H-like" evidence="8">
    <location>
        <begin position="394"/>
        <end position="491"/>
    </location>
</feature>
<keyword evidence="7" id="KW-0472">Membrane</keyword>
<proteinExistence type="predicted"/>
<dbReference type="Gene3D" id="3.10.10.10">
    <property type="entry name" value="HIV Type 1 Reverse Transcriptase, subunit A, domain 1"/>
    <property type="match status" value="1"/>
</dbReference>
<dbReference type="PANTHER" id="PTHR37984">
    <property type="entry name" value="PROTEIN CBG26694"/>
    <property type="match status" value="1"/>
</dbReference>
<dbReference type="InterPro" id="IPR043502">
    <property type="entry name" value="DNA/RNA_pol_sf"/>
</dbReference>
<dbReference type="PANTHER" id="PTHR37984:SF5">
    <property type="entry name" value="PROTEIN NYNRIN-LIKE"/>
    <property type="match status" value="1"/>
</dbReference>
<keyword evidence="7" id="KW-0812">Transmembrane</keyword>
<evidence type="ECO:0000256" key="7">
    <source>
        <dbReference type="SAM" id="Phobius"/>
    </source>
</evidence>
<comment type="caution">
    <text evidence="9">The sequence shown here is derived from an EMBL/GenBank/DDBJ whole genome shotgun (WGS) entry which is preliminary data.</text>
</comment>
<evidence type="ECO:0000259" key="8">
    <source>
        <dbReference type="Pfam" id="PF17917"/>
    </source>
</evidence>
<evidence type="ECO:0000256" key="2">
    <source>
        <dbReference type="ARBA" id="ARBA00022695"/>
    </source>
</evidence>
<dbReference type="SUPFAM" id="SSF56672">
    <property type="entry name" value="DNA/RNA polymerases"/>
    <property type="match status" value="1"/>
</dbReference>
<keyword evidence="10" id="KW-1185">Reference proteome</keyword>
<keyword evidence="2" id="KW-0548">Nucleotidyltransferase</keyword>
<dbReference type="Gene3D" id="3.30.70.270">
    <property type="match status" value="1"/>
</dbReference>
<dbReference type="InterPro" id="IPR041373">
    <property type="entry name" value="RT_RNaseH"/>
</dbReference>
<evidence type="ECO:0000313" key="9">
    <source>
        <dbReference type="EMBL" id="GJS92638.1"/>
    </source>
</evidence>
<keyword evidence="1" id="KW-0808">Transferase</keyword>
<name>A0ABQ4ZQR8_9ASTR</name>
<dbReference type="GO" id="GO:0003964">
    <property type="term" value="F:RNA-directed DNA polymerase activity"/>
    <property type="evidence" value="ECO:0007669"/>
    <property type="project" value="UniProtKB-KW"/>
</dbReference>
<evidence type="ECO:0000256" key="1">
    <source>
        <dbReference type="ARBA" id="ARBA00022679"/>
    </source>
</evidence>
<organism evidence="9 10">
    <name type="scientific">Tanacetum coccineum</name>
    <dbReference type="NCBI Taxonomy" id="301880"/>
    <lineage>
        <taxon>Eukaryota</taxon>
        <taxon>Viridiplantae</taxon>
        <taxon>Streptophyta</taxon>
        <taxon>Embryophyta</taxon>
        <taxon>Tracheophyta</taxon>
        <taxon>Spermatophyta</taxon>
        <taxon>Magnoliopsida</taxon>
        <taxon>eudicotyledons</taxon>
        <taxon>Gunneridae</taxon>
        <taxon>Pentapetalae</taxon>
        <taxon>asterids</taxon>
        <taxon>campanulids</taxon>
        <taxon>Asterales</taxon>
        <taxon>Asteraceae</taxon>
        <taxon>Asteroideae</taxon>
        <taxon>Anthemideae</taxon>
        <taxon>Anthemidinae</taxon>
        <taxon>Tanacetum</taxon>
    </lineage>
</organism>
<dbReference type="EMBL" id="BQNB010011596">
    <property type="protein sequence ID" value="GJS92638.1"/>
    <property type="molecule type" value="Genomic_DNA"/>
</dbReference>